<sequence>MTKHNYEIPRKTDEEIEDKRQEELKKWHKRIKKEELHEEPFARGGKDFYATYHLAWITMLNVESYLVEHPSIFGDELLYRRAVHIQDELFRLCQDMGALNSDDSAKQAE</sequence>
<dbReference type="RefSeq" id="WP_379086042.1">
    <property type="nucleotide sequence ID" value="NZ_JBHTJO010000001.1"/>
</dbReference>
<evidence type="ECO:0000313" key="2">
    <source>
        <dbReference type="Proteomes" id="UP001597102"/>
    </source>
</evidence>
<organism evidence="1 2">
    <name type="scientific">Methyloligella solikamskensis</name>
    <dbReference type="NCBI Taxonomy" id="1177756"/>
    <lineage>
        <taxon>Bacteria</taxon>
        <taxon>Pseudomonadati</taxon>
        <taxon>Pseudomonadota</taxon>
        <taxon>Alphaproteobacteria</taxon>
        <taxon>Hyphomicrobiales</taxon>
        <taxon>Hyphomicrobiaceae</taxon>
        <taxon>Methyloligella</taxon>
    </lineage>
</organism>
<name>A0ABW3J925_9HYPH</name>
<gene>
    <name evidence="1" type="ORF">ACFQ2F_04020</name>
</gene>
<reference evidence="2" key="1">
    <citation type="journal article" date="2019" name="Int. J. Syst. Evol. Microbiol.">
        <title>The Global Catalogue of Microorganisms (GCM) 10K type strain sequencing project: providing services to taxonomists for standard genome sequencing and annotation.</title>
        <authorList>
            <consortium name="The Broad Institute Genomics Platform"/>
            <consortium name="The Broad Institute Genome Sequencing Center for Infectious Disease"/>
            <person name="Wu L."/>
            <person name="Ma J."/>
        </authorList>
    </citation>
    <scope>NUCLEOTIDE SEQUENCE [LARGE SCALE GENOMIC DNA]</scope>
    <source>
        <strain evidence="2">CCUG 61697</strain>
    </source>
</reference>
<dbReference type="Proteomes" id="UP001597102">
    <property type="component" value="Unassembled WGS sequence"/>
</dbReference>
<proteinExistence type="predicted"/>
<dbReference type="EMBL" id="JBHTJO010000001">
    <property type="protein sequence ID" value="MFD0986256.1"/>
    <property type="molecule type" value="Genomic_DNA"/>
</dbReference>
<evidence type="ECO:0000313" key="1">
    <source>
        <dbReference type="EMBL" id="MFD0986256.1"/>
    </source>
</evidence>
<accession>A0ABW3J925</accession>
<comment type="caution">
    <text evidence="1">The sequence shown here is derived from an EMBL/GenBank/DDBJ whole genome shotgun (WGS) entry which is preliminary data.</text>
</comment>
<protein>
    <submittedName>
        <fullName evidence="1">Uncharacterized protein</fullName>
    </submittedName>
</protein>
<keyword evidence="2" id="KW-1185">Reference proteome</keyword>